<keyword evidence="1" id="KW-0378">Hydrolase</keyword>
<dbReference type="PANTHER" id="PTHR46523:SF1">
    <property type="entry name" value="DCTP PYROPHOSPHATASE 1"/>
    <property type="match status" value="1"/>
</dbReference>
<dbReference type="OrthoDB" id="9791898at2"/>
<accession>A0A4Y9SNQ6</accession>
<dbReference type="GO" id="GO:0006253">
    <property type="term" value="P:dCTP catabolic process"/>
    <property type="evidence" value="ECO:0007669"/>
    <property type="project" value="TreeGrafter"/>
</dbReference>
<dbReference type="AlphaFoldDB" id="A0A4Y9SNQ6"/>
<dbReference type="InterPro" id="IPR052555">
    <property type="entry name" value="dCTP_Pyrophosphatase"/>
</dbReference>
<dbReference type="Proteomes" id="UP000297258">
    <property type="component" value="Unassembled WGS sequence"/>
</dbReference>
<dbReference type="RefSeq" id="WP_135090755.1">
    <property type="nucleotide sequence ID" value="NZ_SPUM01000141.1"/>
</dbReference>
<comment type="caution">
    <text evidence="1">The sequence shown here is derived from an EMBL/GenBank/DDBJ whole genome shotgun (WGS) entry which is preliminary data.</text>
</comment>
<sequence>MNGDGQGELARLRDLVREFVDERDWDQFHTPKNLAAALSVEAAELLEHFQWLQNGRRDELGEDKLRQVRHEIADVMVYLVRIADKLDIDLMSAVEEKMVINRAKYPAALVRGDARKYSEYKHADQRAAD</sequence>
<dbReference type="Gene3D" id="1.10.287.1080">
    <property type="entry name" value="MazG-like"/>
    <property type="match status" value="1"/>
</dbReference>
<dbReference type="EMBL" id="SPUM01000141">
    <property type="protein sequence ID" value="TFW28124.1"/>
    <property type="molecule type" value="Genomic_DNA"/>
</dbReference>
<protein>
    <submittedName>
        <fullName evidence="1">Nucleotide pyrophosphohydrolase</fullName>
    </submittedName>
</protein>
<keyword evidence="3" id="KW-1185">Reference proteome</keyword>
<dbReference type="CDD" id="cd11537">
    <property type="entry name" value="NTP-PPase_RS21-C6_like"/>
    <property type="match status" value="1"/>
</dbReference>
<name>A0A4Y9SNQ6_9BURK</name>
<dbReference type="GO" id="GO:0047840">
    <property type="term" value="F:dCTP diphosphatase activity"/>
    <property type="evidence" value="ECO:0007669"/>
    <property type="project" value="TreeGrafter"/>
</dbReference>
<proteinExistence type="predicted"/>
<evidence type="ECO:0000313" key="3">
    <source>
        <dbReference type="Proteomes" id="UP000297258"/>
    </source>
</evidence>
<dbReference type="PIRSF" id="PIRSF029826">
    <property type="entry name" value="UCP029826_pph"/>
    <property type="match status" value="1"/>
</dbReference>
<dbReference type="Pfam" id="PF12643">
    <property type="entry name" value="MazG-like"/>
    <property type="match status" value="1"/>
</dbReference>
<reference evidence="1 3" key="1">
    <citation type="submission" date="2019-03" db="EMBL/GenBank/DDBJ databases">
        <title>Draft genome of Massilia hortus sp. nov., a novel bacterial species of the Oxalobacteraceae family.</title>
        <authorList>
            <person name="Peta V."/>
            <person name="Raths R."/>
            <person name="Bucking H."/>
        </authorList>
    </citation>
    <scope>NUCLEOTIDE SEQUENCE [LARGE SCALE GENOMIC DNA]</scope>
    <source>
        <strain evidence="1 3">ONC3</strain>
    </source>
</reference>
<evidence type="ECO:0000313" key="1">
    <source>
        <dbReference type="EMBL" id="TFW28121.1"/>
    </source>
</evidence>
<dbReference type="PANTHER" id="PTHR46523">
    <property type="entry name" value="DCTP PYROPHOSPHATASE 1"/>
    <property type="match status" value="1"/>
</dbReference>
<organism evidence="1 3">
    <name type="scientific">Massilia horti</name>
    <dbReference type="NCBI Taxonomy" id="2562153"/>
    <lineage>
        <taxon>Bacteria</taxon>
        <taxon>Pseudomonadati</taxon>
        <taxon>Pseudomonadota</taxon>
        <taxon>Betaproteobacteria</taxon>
        <taxon>Burkholderiales</taxon>
        <taxon>Oxalobacteraceae</taxon>
        <taxon>Telluria group</taxon>
        <taxon>Massilia</taxon>
    </lineage>
</organism>
<dbReference type="GO" id="GO:0042262">
    <property type="term" value="P:DNA protection"/>
    <property type="evidence" value="ECO:0007669"/>
    <property type="project" value="TreeGrafter"/>
</dbReference>
<evidence type="ECO:0000313" key="2">
    <source>
        <dbReference type="EMBL" id="TFW28124.1"/>
    </source>
</evidence>
<gene>
    <name evidence="1" type="ORF">E4O92_22150</name>
    <name evidence="2" type="ORF">E4O92_22165</name>
</gene>
<dbReference type="InterPro" id="IPR025984">
    <property type="entry name" value="DCTPP"/>
</dbReference>
<dbReference type="GO" id="GO:0005829">
    <property type="term" value="C:cytosol"/>
    <property type="evidence" value="ECO:0007669"/>
    <property type="project" value="TreeGrafter"/>
</dbReference>
<dbReference type="EMBL" id="SPUM01000141">
    <property type="protein sequence ID" value="TFW28121.1"/>
    <property type="molecule type" value="Genomic_DNA"/>
</dbReference>
<dbReference type="SUPFAM" id="SSF101386">
    <property type="entry name" value="all-alpha NTP pyrophosphatases"/>
    <property type="match status" value="1"/>
</dbReference>